<dbReference type="InterPro" id="IPR006202">
    <property type="entry name" value="Neur_chan_lig-bd"/>
</dbReference>
<keyword evidence="9" id="KW-1015">Disulfide bond</keyword>
<evidence type="ECO:0000256" key="16">
    <source>
        <dbReference type="ARBA" id="ARBA00034430"/>
    </source>
</evidence>
<keyword evidence="6" id="KW-0770">Synapse</keyword>
<dbReference type="CDD" id="cd19051">
    <property type="entry name" value="LGIC_TM_cation"/>
    <property type="match status" value="1"/>
</dbReference>
<keyword evidence="23" id="KW-1185">Reference proteome</keyword>
<evidence type="ECO:0000256" key="6">
    <source>
        <dbReference type="ARBA" id="ARBA00023018"/>
    </source>
</evidence>
<evidence type="ECO:0000256" key="10">
    <source>
        <dbReference type="ARBA" id="ARBA00023170"/>
    </source>
</evidence>
<evidence type="ECO:0000256" key="5">
    <source>
        <dbReference type="ARBA" id="ARBA00022989"/>
    </source>
</evidence>
<dbReference type="SUPFAM" id="SSF63712">
    <property type="entry name" value="Nicotinic receptor ligand binding domain-like"/>
    <property type="match status" value="2"/>
</dbReference>
<comment type="catalytic activity">
    <reaction evidence="15">
        <text>Mg(2+)(in) = Mg(2+)(out)</text>
        <dbReference type="Rhea" id="RHEA:29827"/>
        <dbReference type="ChEBI" id="CHEBI:18420"/>
    </reaction>
</comment>
<feature type="chain" id="PRO_5044042079" description="Neuronal acetylcholine receptor subunit alpha-10" evidence="18">
    <location>
        <begin position="32"/>
        <end position="485"/>
    </location>
</feature>
<keyword evidence="3 18" id="KW-0812">Transmembrane</keyword>
<dbReference type="InterPro" id="IPR038050">
    <property type="entry name" value="Neuro_actylchol_rec"/>
</dbReference>
<keyword evidence="8 18" id="KW-0472">Membrane</keyword>
<feature type="domain" description="Neurotransmitter-gated ion-channel ligand-binding" evidence="20">
    <location>
        <begin position="164"/>
        <end position="270"/>
    </location>
</feature>
<dbReference type="InterPro" id="IPR018000">
    <property type="entry name" value="Neurotransmitter_ion_chnl_CS"/>
</dbReference>
<evidence type="ECO:0000256" key="11">
    <source>
        <dbReference type="ARBA" id="ARBA00023180"/>
    </source>
</evidence>
<evidence type="ECO:0000256" key="2">
    <source>
        <dbReference type="ARBA" id="ARBA00022475"/>
    </source>
</evidence>
<dbReference type="Pfam" id="PF02932">
    <property type="entry name" value="Neur_chan_memb"/>
    <property type="match status" value="1"/>
</dbReference>
<evidence type="ECO:0008006" key="24">
    <source>
        <dbReference type="Google" id="ProtNLM"/>
    </source>
</evidence>
<feature type="transmembrane region" description="Helical" evidence="18">
    <location>
        <begin position="464"/>
        <end position="484"/>
    </location>
</feature>
<sequence length="485" mass="53436">MGLGSHRLSLSFSVSSLGLLLLLPLLPECFGAEGRLAHKLFRDLFANYTSALRPVADTDQALNVTLEVTLSQIIDMDERNQVLTLYLWIRQEWTDAYLRWDPDAYGGLDAIRIPSSLVWRPDIILYNNKPDAHRFQGAALTSKAAAPQGAPPPARRADAQAPASASTNVVLRHDGAVRWDAPAITRSSCRVDVSAFPFDAQRCGLTFGSWTHSGHQLDVQPRGAAASLADFVENVEWRVLGMPARRRVLTYGCCSEPYPDVTFTLLLRRRAAAYVCNLLLPCVLISLLAPLAFHLPADSGEKVSLGVTVLLALTVFQLLLAESMPPAESVPLIGKYYMATMTMVTFSTALTILIMNLHYCGPSARPVPAWARALLLGRLARGLCVRERGESCGQSRPPESSPSPQPPDREAGPPAGPCREPRCLCHQEALLRHVATITNTFHRHRAAQRCHEDWKRLARVMDRFFLGIFFSMALVMSLLVLVQAL</sequence>
<evidence type="ECO:0000256" key="8">
    <source>
        <dbReference type="ARBA" id="ARBA00023136"/>
    </source>
</evidence>
<accession>A0AB34HZL9</accession>
<evidence type="ECO:0000313" key="22">
    <source>
        <dbReference type="EMBL" id="KAJ8798242.1"/>
    </source>
</evidence>
<evidence type="ECO:0000256" key="15">
    <source>
        <dbReference type="ARBA" id="ARBA00034269"/>
    </source>
</evidence>
<keyword evidence="1 18" id="KW-0813">Transport</keyword>
<evidence type="ECO:0000256" key="1">
    <source>
        <dbReference type="ARBA" id="ARBA00022448"/>
    </source>
</evidence>
<gene>
    <name evidence="22" type="ORF">J1605_001367</name>
</gene>
<dbReference type="FunFam" id="1.20.58.390:FF:000009">
    <property type="entry name" value="Cholinergic receptor nicotinic alpha 9 subunit"/>
    <property type="match status" value="1"/>
</dbReference>
<dbReference type="FunFam" id="2.70.170.10:FF:000030">
    <property type="entry name" value="AcetylCholine Receptor"/>
    <property type="match status" value="1"/>
</dbReference>
<evidence type="ECO:0000256" key="9">
    <source>
        <dbReference type="ARBA" id="ARBA00023157"/>
    </source>
</evidence>
<feature type="transmembrane region" description="Helical" evidence="18">
    <location>
        <begin position="336"/>
        <end position="355"/>
    </location>
</feature>
<name>A0AB34HZL9_ESCRO</name>
<evidence type="ECO:0000256" key="12">
    <source>
        <dbReference type="ARBA" id="ARBA00023286"/>
    </source>
</evidence>
<dbReference type="PRINTS" id="PR00252">
    <property type="entry name" value="NRIONCHANNEL"/>
</dbReference>
<keyword evidence="13 18" id="KW-0407">Ion channel</keyword>
<feature type="transmembrane region" description="Helical" evidence="18">
    <location>
        <begin position="305"/>
        <end position="324"/>
    </location>
</feature>
<feature type="region of interest" description="Disordered" evidence="19">
    <location>
        <begin position="139"/>
        <end position="162"/>
    </location>
</feature>
<dbReference type="PANTHER" id="PTHR18945">
    <property type="entry name" value="NEUROTRANSMITTER GATED ION CHANNEL"/>
    <property type="match status" value="1"/>
</dbReference>
<feature type="domain" description="Neurotransmitter-gated ion-channel ligand-binding" evidence="20">
    <location>
        <begin position="38"/>
        <end position="134"/>
    </location>
</feature>
<dbReference type="GO" id="GO:0022848">
    <property type="term" value="F:acetylcholine-gated monoatomic cation-selective channel activity"/>
    <property type="evidence" value="ECO:0007669"/>
    <property type="project" value="InterPro"/>
</dbReference>
<evidence type="ECO:0000259" key="21">
    <source>
        <dbReference type="Pfam" id="PF02932"/>
    </source>
</evidence>
<dbReference type="FunFam" id="1.20.58.390:FF:000045">
    <property type="entry name" value="neuronal acetylcholine receptor subunit alpha-10"/>
    <property type="match status" value="1"/>
</dbReference>
<evidence type="ECO:0000256" key="18">
    <source>
        <dbReference type="RuleBase" id="RU000687"/>
    </source>
</evidence>
<dbReference type="GO" id="GO:0004888">
    <property type="term" value="F:transmembrane signaling receptor activity"/>
    <property type="evidence" value="ECO:0007669"/>
    <property type="project" value="InterPro"/>
</dbReference>
<feature type="region of interest" description="Disordered" evidence="19">
    <location>
        <begin position="389"/>
        <end position="416"/>
    </location>
</feature>
<dbReference type="InterPro" id="IPR002394">
    <property type="entry name" value="Nicotinic_acetylcholine_rcpt"/>
</dbReference>
<dbReference type="PRINTS" id="PR00254">
    <property type="entry name" value="NICOTINICR"/>
</dbReference>
<evidence type="ECO:0000256" key="17">
    <source>
        <dbReference type="ARBA" id="ARBA00036239"/>
    </source>
</evidence>
<dbReference type="PROSITE" id="PS00236">
    <property type="entry name" value="NEUROTR_ION_CHANNEL"/>
    <property type="match status" value="1"/>
</dbReference>
<evidence type="ECO:0000259" key="20">
    <source>
        <dbReference type="Pfam" id="PF02931"/>
    </source>
</evidence>
<evidence type="ECO:0000256" key="4">
    <source>
        <dbReference type="ARBA" id="ARBA00022729"/>
    </source>
</evidence>
<comment type="similarity">
    <text evidence="18">Belongs to the ligand-gated ion channel (TC 1.A.9) family.</text>
</comment>
<dbReference type="Gene3D" id="1.20.58.390">
    <property type="entry name" value="Neurotransmitter-gated ion-channel transmembrane domain"/>
    <property type="match status" value="2"/>
</dbReference>
<reference evidence="22 23" key="1">
    <citation type="submission" date="2022-11" db="EMBL/GenBank/DDBJ databases">
        <title>Whole genome sequence of Eschrichtius robustus ER-17-0199.</title>
        <authorList>
            <person name="Bruniche-Olsen A."/>
            <person name="Black A.N."/>
            <person name="Fields C.J."/>
            <person name="Walden K."/>
            <person name="Dewoody J.A."/>
        </authorList>
    </citation>
    <scope>NUCLEOTIDE SEQUENCE [LARGE SCALE GENOMIC DNA]</scope>
    <source>
        <strain evidence="22">ER-17-0199</strain>
        <tissue evidence="22">Blubber</tissue>
    </source>
</reference>
<evidence type="ECO:0000313" key="23">
    <source>
        <dbReference type="Proteomes" id="UP001159641"/>
    </source>
</evidence>
<comment type="catalytic activity">
    <reaction evidence="16">
        <text>K(+)(in) = K(+)(out)</text>
        <dbReference type="Rhea" id="RHEA:29463"/>
        <dbReference type="ChEBI" id="CHEBI:29103"/>
    </reaction>
</comment>
<proteinExistence type="inferred from homology"/>
<keyword evidence="7 18" id="KW-0406">Ion transport</keyword>
<feature type="domain" description="Neurotransmitter-gated ion-channel transmembrane" evidence="21">
    <location>
        <begin position="278"/>
        <end position="479"/>
    </location>
</feature>
<keyword evidence="11" id="KW-0325">Glycoprotein</keyword>
<dbReference type="Pfam" id="PF02931">
    <property type="entry name" value="Neur_chan_LBD"/>
    <property type="match status" value="2"/>
</dbReference>
<comment type="caution">
    <text evidence="22">The sequence shown here is derived from an EMBL/GenBank/DDBJ whole genome shotgun (WGS) entry which is preliminary data.</text>
</comment>
<feature type="transmembrane region" description="Helical" evidence="18">
    <location>
        <begin position="271"/>
        <end position="293"/>
    </location>
</feature>
<feature type="signal peptide" evidence="18">
    <location>
        <begin position="1"/>
        <end position="31"/>
    </location>
</feature>
<dbReference type="InterPro" id="IPR036734">
    <property type="entry name" value="Neur_chan_lig-bd_sf"/>
</dbReference>
<evidence type="ECO:0000256" key="3">
    <source>
        <dbReference type="ARBA" id="ARBA00022692"/>
    </source>
</evidence>
<dbReference type="EMBL" id="JAIQCJ010000074">
    <property type="protein sequence ID" value="KAJ8798242.1"/>
    <property type="molecule type" value="Genomic_DNA"/>
</dbReference>
<comment type="subcellular location">
    <subcellularLocation>
        <location evidence="14">Synaptic cell membrane</location>
        <topology evidence="14">Multi-pass membrane protein</topology>
    </subcellularLocation>
</comment>
<keyword evidence="4 18" id="KW-0732">Signal</keyword>
<dbReference type="AlphaFoldDB" id="A0AB34HZL9"/>
<dbReference type="Gene3D" id="2.70.170.10">
    <property type="entry name" value="Neurotransmitter-gated ion-channel ligand-binding domain"/>
    <property type="match status" value="1"/>
</dbReference>
<dbReference type="SUPFAM" id="SSF90112">
    <property type="entry name" value="Neurotransmitter-gated ion-channel transmembrane pore"/>
    <property type="match status" value="1"/>
</dbReference>
<evidence type="ECO:0000256" key="19">
    <source>
        <dbReference type="SAM" id="MobiDB-lite"/>
    </source>
</evidence>
<dbReference type="InterPro" id="IPR006029">
    <property type="entry name" value="Neurotrans-gated_channel_TM"/>
</dbReference>
<keyword evidence="10" id="KW-0675">Receptor</keyword>
<keyword evidence="2" id="KW-1003">Cell membrane</keyword>
<keyword evidence="12" id="KW-1071">Ligand-gated ion channel</keyword>
<dbReference type="InterPro" id="IPR036719">
    <property type="entry name" value="Neuro-gated_channel_TM_sf"/>
</dbReference>
<evidence type="ECO:0000256" key="7">
    <source>
        <dbReference type="ARBA" id="ARBA00023065"/>
    </source>
</evidence>
<keyword evidence="5 18" id="KW-1133">Transmembrane helix</keyword>
<dbReference type="GO" id="GO:0045211">
    <property type="term" value="C:postsynaptic membrane"/>
    <property type="evidence" value="ECO:0007669"/>
    <property type="project" value="InterPro"/>
</dbReference>
<dbReference type="Proteomes" id="UP001159641">
    <property type="component" value="Unassembled WGS sequence"/>
</dbReference>
<evidence type="ECO:0000256" key="14">
    <source>
        <dbReference type="ARBA" id="ARBA00034099"/>
    </source>
</evidence>
<organism evidence="22 23">
    <name type="scientific">Eschrichtius robustus</name>
    <name type="common">California gray whale</name>
    <name type="synonym">Eschrichtius gibbosus</name>
    <dbReference type="NCBI Taxonomy" id="9764"/>
    <lineage>
        <taxon>Eukaryota</taxon>
        <taxon>Metazoa</taxon>
        <taxon>Chordata</taxon>
        <taxon>Craniata</taxon>
        <taxon>Vertebrata</taxon>
        <taxon>Euteleostomi</taxon>
        <taxon>Mammalia</taxon>
        <taxon>Eutheria</taxon>
        <taxon>Laurasiatheria</taxon>
        <taxon>Artiodactyla</taxon>
        <taxon>Whippomorpha</taxon>
        <taxon>Cetacea</taxon>
        <taxon>Mysticeti</taxon>
        <taxon>Eschrichtiidae</taxon>
        <taxon>Eschrichtius</taxon>
    </lineage>
</organism>
<dbReference type="InterPro" id="IPR006201">
    <property type="entry name" value="Neur_channel"/>
</dbReference>
<comment type="catalytic activity">
    <reaction evidence="17">
        <text>Na(+)(in) = Na(+)(out)</text>
        <dbReference type="Rhea" id="RHEA:34963"/>
        <dbReference type="ChEBI" id="CHEBI:29101"/>
    </reaction>
</comment>
<protein>
    <recommendedName>
        <fullName evidence="24">Neuronal acetylcholine receptor subunit alpha-10</fullName>
    </recommendedName>
</protein>
<evidence type="ECO:0000256" key="13">
    <source>
        <dbReference type="ARBA" id="ARBA00023303"/>
    </source>
</evidence>